<keyword evidence="4" id="KW-0546">Nucleotide metabolism</keyword>
<dbReference type="Gene3D" id="2.70.40.10">
    <property type="match status" value="1"/>
</dbReference>
<evidence type="ECO:0000256" key="2">
    <source>
        <dbReference type="ARBA" id="ARBA00012379"/>
    </source>
</evidence>
<dbReference type="GO" id="GO:0000287">
    <property type="term" value="F:magnesium ion binding"/>
    <property type="evidence" value="ECO:0007669"/>
    <property type="project" value="InterPro"/>
</dbReference>
<dbReference type="CDD" id="cd07557">
    <property type="entry name" value="trimeric_dUTPase"/>
    <property type="match status" value="1"/>
</dbReference>
<dbReference type="NCBIfam" id="NF001862">
    <property type="entry name" value="PRK00601.1"/>
    <property type="match status" value="1"/>
</dbReference>
<dbReference type="Proteomes" id="UP000367750">
    <property type="component" value="Unassembled WGS sequence"/>
</dbReference>
<dbReference type="GO" id="GO:0004170">
    <property type="term" value="F:dUTP diphosphatase activity"/>
    <property type="evidence" value="ECO:0007669"/>
    <property type="project" value="UniProtKB-EC"/>
</dbReference>
<comment type="similarity">
    <text evidence="1">Belongs to the dUTPase family.</text>
</comment>
<gene>
    <name evidence="7" type="ORF">F4V43_01730</name>
</gene>
<sequence>MKQPFHLKVGVKKLNDLATIPEYKSVGAAGFDLATTEDIIIPANSIFKSYDGEEIYLINNNSAIAGTGLSFEIPEGYELEVRGRSGNAFKYRVFSFNGTIDCDYRGEVKLLLMNFGDKDIEFKAGERVAQGVIKKIEQVTFIEKEELSETERGENGLGSTGLKA</sequence>
<keyword evidence="3 7" id="KW-0378">Hydrolase</keyword>
<dbReference type="OrthoDB" id="9809956at2"/>
<organism evidence="7 8">
    <name type="scientific">Paenibacillus spiritus</name>
    <dbReference type="NCBI Taxonomy" id="2496557"/>
    <lineage>
        <taxon>Bacteria</taxon>
        <taxon>Bacillati</taxon>
        <taxon>Bacillota</taxon>
        <taxon>Bacilli</taxon>
        <taxon>Bacillales</taxon>
        <taxon>Paenibacillaceae</taxon>
        <taxon>Paenibacillus</taxon>
    </lineage>
</organism>
<evidence type="ECO:0000313" key="8">
    <source>
        <dbReference type="Proteomes" id="UP000367750"/>
    </source>
</evidence>
<dbReference type="NCBIfam" id="TIGR00576">
    <property type="entry name" value="dut"/>
    <property type="match status" value="1"/>
</dbReference>
<dbReference type="InterPro" id="IPR029054">
    <property type="entry name" value="dUTPase-like"/>
</dbReference>
<name>A0A5J5GHS3_9BACL</name>
<dbReference type="Pfam" id="PF00692">
    <property type="entry name" value="dUTPase"/>
    <property type="match status" value="1"/>
</dbReference>
<dbReference type="GO" id="GO:0006226">
    <property type="term" value="P:dUMP biosynthetic process"/>
    <property type="evidence" value="ECO:0007669"/>
    <property type="project" value="InterPro"/>
</dbReference>
<feature type="domain" description="dUTPase-like" evidence="6">
    <location>
        <begin position="18"/>
        <end position="161"/>
    </location>
</feature>
<dbReference type="PANTHER" id="PTHR11241:SF0">
    <property type="entry name" value="DEOXYURIDINE 5'-TRIPHOSPHATE NUCLEOTIDOHYDROLASE"/>
    <property type="match status" value="1"/>
</dbReference>
<dbReference type="InterPro" id="IPR036157">
    <property type="entry name" value="dUTPase-like_sf"/>
</dbReference>
<proteinExistence type="inferred from homology"/>
<evidence type="ECO:0000256" key="3">
    <source>
        <dbReference type="ARBA" id="ARBA00022801"/>
    </source>
</evidence>
<dbReference type="AlphaFoldDB" id="A0A5J5GHS3"/>
<evidence type="ECO:0000313" key="7">
    <source>
        <dbReference type="EMBL" id="KAA9007741.1"/>
    </source>
</evidence>
<comment type="catalytic activity">
    <reaction evidence="5">
        <text>dUTP + H2O = dUMP + diphosphate + H(+)</text>
        <dbReference type="Rhea" id="RHEA:10248"/>
        <dbReference type="ChEBI" id="CHEBI:15377"/>
        <dbReference type="ChEBI" id="CHEBI:15378"/>
        <dbReference type="ChEBI" id="CHEBI:33019"/>
        <dbReference type="ChEBI" id="CHEBI:61555"/>
        <dbReference type="ChEBI" id="CHEBI:246422"/>
        <dbReference type="EC" id="3.6.1.23"/>
    </reaction>
</comment>
<dbReference type="InterPro" id="IPR033704">
    <property type="entry name" value="dUTPase_trimeric"/>
</dbReference>
<evidence type="ECO:0000256" key="5">
    <source>
        <dbReference type="ARBA" id="ARBA00047686"/>
    </source>
</evidence>
<dbReference type="GO" id="GO:0046081">
    <property type="term" value="P:dUTP catabolic process"/>
    <property type="evidence" value="ECO:0007669"/>
    <property type="project" value="InterPro"/>
</dbReference>
<evidence type="ECO:0000256" key="1">
    <source>
        <dbReference type="ARBA" id="ARBA00006581"/>
    </source>
</evidence>
<evidence type="ECO:0000259" key="6">
    <source>
        <dbReference type="Pfam" id="PF00692"/>
    </source>
</evidence>
<dbReference type="EMBL" id="VYKK01000004">
    <property type="protein sequence ID" value="KAA9007741.1"/>
    <property type="molecule type" value="Genomic_DNA"/>
</dbReference>
<dbReference type="InterPro" id="IPR008181">
    <property type="entry name" value="dUTPase"/>
</dbReference>
<dbReference type="PANTHER" id="PTHR11241">
    <property type="entry name" value="DEOXYURIDINE 5'-TRIPHOSPHATE NUCLEOTIDOHYDROLASE"/>
    <property type="match status" value="1"/>
</dbReference>
<accession>A0A5J5GHS3</accession>
<dbReference type="EC" id="3.6.1.23" evidence="2"/>
<dbReference type="SUPFAM" id="SSF51283">
    <property type="entry name" value="dUTPase-like"/>
    <property type="match status" value="1"/>
</dbReference>
<protein>
    <recommendedName>
        <fullName evidence="2">dUTP diphosphatase</fullName>
        <ecNumber evidence="2">3.6.1.23</ecNumber>
    </recommendedName>
</protein>
<comment type="caution">
    <text evidence="7">The sequence shown here is derived from an EMBL/GenBank/DDBJ whole genome shotgun (WGS) entry which is preliminary data.</text>
</comment>
<reference evidence="7 8" key="1">
    <citation type="submission" date="2019-09" db="EMBL/GenBank/DDBJ databases">
        <title>Bacillus ochoae sp. nov., Paenibacillus whitsoniae sp. nov., Paenibacillus spiritus sp. nov. Isolated from the Mars Exploration Rover during spacecraft assembly.</title>
        <authorList>
            <person name="Seuylemezian A."/>
            <person name="Vaishampayan P."/>
        </authorList>
    </citation>
    <scope>NUCLEOTIDE SEQUENCE [LARGE SCALE GENOMIC DNA]</scope>
    <source>
        <strain evidence="7 8">MER_111</strain>
    </source>
</reference>
<evidence type="ECO:0000256" key="4">
    <source>
        <dbReference type="ARBA" id="ARBA00023080"/>
    </source>
</evidence>
<keyword evidence="8" id="KW-1185">Reference proteome</keyword>